<comment type="caution">
    <text evidence="3">The sequence shown here is derived from an EMBL/GenBank/DDBJ whole genome shotgun (WGS) entry which is preliminary data.</text>
</comment>
<feature type="region of interest" description="Disordered" evidence="1">
    <location>
        <begin position="72"/>
        <end position="92"/>
    </location>
</feature>
<feature type="compositionally biased region" description="Acidic residues" evidence="1">
    <location>
        <begin position="74"/>
        <end position="83"/>
    </location>
</feature>
<dbReference type="EMBL" id="DWYS01000167">
    <property type="protein sequence ID" value="HJB08898.1"/>
    <property type="molecule type" value="Genomic_DNA"/>
</dbReference>
<keyword evidence="2" id="KW-0472">Membrane</keyword>
<dbReference type="InterPro" id="IPR012902">
    <property type="entry name" value="N_methyl_site"/>
</dbReference>
<evidence type="ECO:0000313" key="4">
    <source>
        <dbReference type="Proteomes" id="UP000886804"/>
    </source>
</evidence>
<keyword evidence="2" id="KW-0812">Transmembrane</keyword>
<protein>
    <submittedName>
        <fullName evidence="3">Type II secretion system GspH family protein</fullName>
    </submittedName>
</protein>
<keyword evidence="2" id="KW-1133">Transmembrane helix</keyword>
<proteinExistence type="predicted"/>
<dbReference type="Pfam" id="PF07963">
    <property type="entry name" value="N_methyl"/>
    <property type="match status" value="1"/>
</dbReference>
<name>A0A9D2LAF9_9FIRM</name>
<evidence type="ECO:0000313" key="3">
    <source>
        <dbReference type="EMBL" id="HJB08898.1"/>
    </source>
</evidence>
<dbReference type="NCBIfam" id="TIGR02532">
    <property type="entry name" value="IV_pilin_GFxxxE"/>
    <property type="match status" value="1"/>
</dbReference>
<evidence type="ECO:0000256" key="1">
    <source>
        <dbReference type="SAM" id="MobiDB-lite"/>
    </source>
</evidence>
<evidence type="ECO:0000256" key="2">
    <source>
        <dbReference type="SAM" id="Phobius"/>
    </source>
</evidence>
<gene>
    <name evidence="3" type="ORF">H9716_13730</name>
</gene>
<dbReference type="AlphaFoldDB" id="A0A9D2LAF9"/>
<dbReference type="PROSITE" id="PS00409">
    <property type="entry name" value="PROKAR_NTER_METHYL"/>
    <property type="match status" value="1"/>
</dbReference>
<feature type="transmembrane region" description="Helical" evidence="2">
    <location>
        <begin position="14"/>
        <end position="34"/>
    </location>
</feature>
<dbReference type="Proteomes" id="UP000886804">
    <property type="component" value="Unassembled WGS sequence"/>
</dbReference>
<accession>A0A9D2LAF9</accession>
<sequence>MGRKTEGFSLIETVVAMSLLAVIVTALLAAASGSRNQLRILQQMEQLSDQGAEMAQEGMGEPTGRELRIRFREEGEESGTEQEPESRENWPEEVLQEYEVRAEKENRAFVVWYYQ</sequence>
<organism evidence="3 4">
    <name type="scientific">Candidatus Enterocloster faecavium</name>
    <dbReference type="NCBI Taxonomy" id="2838560"/>
    <lineage>
        <taxon>Bacteria</taxon>
        <taxon>Bacillati</taxon>
        <taxon>Bacillota</taxon>
        <taxon>Clostridia</taxon>
        <taxon>Lachnospirales</taxon>
        <taxon>Lachnospiraceae</taxon>
        <taxon>Enterocloster</taxon>
    </lineage>
</organism>
<reference evidence="3" key="2">
    <citation type="submission" date="2021-04" db="EMBL/GenBank/DDBJ databases">
        <authorList>
            <person name="Gilroy R."/>
        </authorList>
    </citation>
    <scope>NUCLEOTIDE SEQUENCE</scope>
    <source>
        <strain evidence="3">CHK188-4685</strain>
    </source>
</reference>
<reference evidence="3" key="1">
    <citation type="journal article" date="2021" name="PeerJ">
        <title>Extensive microbial diversity within the chicken gut microbiome revealed by metagenomics and culture.</title>
        <authorList>
            <person name="Gilroy R."/>
            <person name="Ravi A."/>
            <person name="Getino M."/>
            <person name="Pursley I."/>
            <person name="Horton D.L."/>
            <person name="Alikhan N.F."/>
            <person name="Baker D."/>
            <person name="Gharbi K."/>
            <person name="Hall N."/>
            <person name="Watson M."/>
            <person name="Adriaenssens E.M."/>
            <person name="Foster-Nyarko E."/>
            <person name="Jarju S."/>
            <person name="Secka A."/>
            <person name="Antonio M."/>
            <person name="Oren A."/>
            <person name="Chaudhuri R.R."/>
            <person name="La Ragione R."/>
            <person name="Hildebrand F."/>
            <person name="Pallen M.J."/>
        </authorList>
    </citation>
    <scope>NUCLEOTIDE SEQUENCE</scope>
    <source>
        <strain evidence="3">CHK188-4685</strain>
    </source>
</reference>